<evidence type="ECO:0000313" key="3">
    <source>
        <dbReference type="EMBL" id="CAA0099456.1"/>
    </source>
</evidence>
<keyword evidence="1" id="KW-0560">Oxidoreductase</keyword>
<dbReference type="Proteomes" id="UP000434580">
    <property type="component" value="Unassembled WGS sequence"/>
</dbReference>
<dbReference type="GO" id="GO:0070967">
    <property type="term" value="F:coenzyme F420 binding"/>
    <property type="evidence" value="ECO:0007669"/>
    <property type="project" value="TreeGrafter"/>
</dbReference>
<dbReference type="InterPro" id="IPR052019">
    <property type="entry name" value="F420H2_bilvrd_red/Heme_oxyg"/>
</dbReference>
<feature type="domain" description="Pyridoxamine 5'-phosphate oxidase N-terminal" evidence="2">
    <location>
        <begin position="5"/>
        <end position="124"/>
    </location>
</feature>
<evidence type="ECO:0000259" key="2">
    <source>
        <dbReference type="Pfam" id="PF01243"/>
    </source>
</evidence>
<dbReference type="SUPFAM" id="SSF50475">
    <property type="entry name" value="FMN-binding split barrel"/>
    <property type="match status" value="1"/>
</dbReference>
<sequence>MEAPVHALLQGNHFGQLGTVNPDNSPHIDTVWYAWEDDKLRVCTTRATLKAKNLLINPKAYMVITHRDNPYEQAQIALTLDAIDEDNDLSVCDRIADRYTGRSFPQRHLKGRIVLSFRIDKLKYHIARV</sequence>
<dbReference type="Pfam" id="PF01243">
    <property type="entry name" value="PNPOx_N"/>
    <property type="match status" value="1"/>
</dbReference>
<proteinExistence type="predicted"/>
<dbReference type="PANTHER" id="PTHR35176">
    <property type="entry name" value="HEME OXYGENASE HI_0854-RELATED"/>
    <property type="match status" value="1"/>
</dbReference>
<accession>A0A5S9P7F9</accession>
<dbReference type="InterPro" id="IPR011576">
    <property type="entry name" value="Pyridox_Oxase_N"/>
</dbReference>
<dbReference type="AlphaFoldDB" id="A0A5S9P7F9"/>
<reference evidence="3 4" key="1">
    <citation type="submission" date="2019-11" db="EMBL/GenBank/DDBJ databases">
        <authorList>
            <person name="Holert J."/>
        </authorList>
    </citation>
    <scope>NUCLEOTIDE SEQUENCE [LARGE SCALE GENOMIC DNA]</scope>
    <source>
        <strain evidence="3">BC5_2</strain>
    </source>
</reference>
<dbReference type="PANTHER" id="PTHR35176:SF6">
    <property type="entry name" value="HEME OXYGENASE HI_0854-RELATED"/>
    <property type="match status" value="1"/>
</dbReference>
<dbReference type="InterPro" id="IPR012349">
    <property type="entry name" value="Split_barrel_FMN-bd"/>
</dbReference>
<dbReference type="GO" id="GO:0005829">
    <property type="term" value="C:cytosol"/>
    <property type="evidence" value="ECO:0007669"/>
    <property type="project" value="TreeGrafter"/>
</dbReference>
<dbReference type="EMBL" id="CACSII010000007">
    <property type="protein sequence ID" value="CAA0099456.1"/>
    <property type="molecule type" value="Genomic_DNA"/>
</dbReference>
<evidence type="ECO:0000256" key="1">
    <source>
        <dbReference type="ARBA" id="ARBA00023002"/>
    </source>
</evidence>
<dbReference type="GO" id="GO:0016627">
    <property type="term" value="F:oxidoreductase activity, acting on the CH-CH group of donors"/>
    <property type="evidence" value="ECO:0007669"/>
    <property type="project" value="TreeGrafter"/>
</dbReference>
<gene>
    <name evidence="3" type="ORF">DPBNPPHM_03710</name>
</gene>
<evidence type="ECO:0000313" key="4">
    <source>
        <dbReference type="Proteomes" id="UP000434580"/>
    </source>
</evidence>
<dbReference type="Gene3D" id="2.30.110.10">
    <property type="entry name" value="Electron Transport, Fmn-binding Protein, Chain A"/>
    <property type="match status" value="1"/>
</dbReference>
<organism evidence="3 4">
    <name type="scientific">BD1-7 clade bacterium</name>
    <dbReference type="NCBI Taxonomy" id="2029982"/>
    <lineage>
        <taxon>Bacteria</taxon>
        <taxon>Pseudomonadati</taxon>
        <taxon>Pseudomonadota</taxon>
        <taxon>Gammaproteobacteria</taxon>
        <taxon>Cellvibrionales</taxon>
        <taxon>Spongiibacteraceae</taxon>
        <taxon>BD1-7 clade</taxon>
    </lineage>
</organism>
<dbReference type="OrthoDB" id="2664130at2"/>
<name>A0A5S9P7F9_9GAMM</name>
<protein>
    <recommendedName>
        <fullName evidence="2">Pyridoxamine 5'-phosphate oxidase N-terminal domain-containing protein</fullName>
    </recommendedName>
</protein>